<evidence type="ECO:0000259" key="5">
    <source>
        <dbReference type="PROSITE" id="PS51841"/>
    </source>
</evidence>
<evidence type="ECO:0000256" key="1">
    <source>
        <dbReference type="SAM" id="MobiDB-lite"/>
    </source>
</evidence>
<feature type="signal peptide" evidence="2">
    <location>
        <begin position="1"/>
        <end position="33"/>
    </location>
</feature>
<organism evidence="6 7">
    <name type="scientific">Paenibacillus solanacearum</name>
    <dbReference type="NCBI Taxonomy" id="2048548"/>
    <lineage>
        <taxon>Bacteria</taxon>
        <taxon>Bacillati</taxon>
        <taxon>Bacillota</taxon>
        <taxon>Bacilli</taxon>
        <taxon>Bacillales</taxon>
        <taxon>Paenibacillaceae</taxon>
        <taxon>Paenibacillus</taxon>
    </lineage>
</organism>
<dbReference type="PROSITE" id="PS50853">
    <property type="entry name" value="FN3"/>
    <property type="match status" value="3"/>
</dbReference>
<accession>A0A916JV94</accession>
<reference evidence="6" key="1">
    <citation type="submission" date="2021-06" db="EMBL/GenBank/DDBJ databases">
        <authorList>
            <person name="Criscuolo A."/>
        </authorList>
    </citation>
    <scope>NUCLEOTIDE SEQUENCE</scope>
    <source>
        <strain evidence="6">CIP111600</strain>
    </source>
</reference>
<feature type="domain" description="LTD" evidence="5">
    <location>
        <begin position="28"/>
        <end position="185"/>
    </location>
</feature>
<keyword evidence="7" id="KW-1185">Reference proteome</keyword>
<feature type="domain" description="LTD" evidence="5">
    <location>
        <begin position="666"/>
        <end position="820"/>
    </location>
</feature>
<evidence type="ECO:0000259" key="4">
    <source>
        <dbReference type="PROSITE" id="PS51272"/>
    </source>
</evidence>
<dbReference type="InterPro" id="IPR051465">
    <property type="entry name" value="Cell_Envelope_Struct_Comp"/>
</dbReference>
<dbReference type="SMART" id="SM00635">
    <property type="entry name" value="BID_2"/>
    <property type="match status" value="2"/>
</dbReference>
<gene>
    <name evidence="6" type="ORF">PAESOLCIP111_00423</name>
</gene>
<dbReference type="EMBL" id="CAJVAS010000001">
    <property type="protein sequence ID" value="CAG7600739.1"/>
    <property type="molecule type" value="Genomic_DNA"/>
</dbReference>
<dbReference type="Pfam" id="PF00041">
    <property type="entry name" value="fn3"/>
    <property type="match status" value="1"/>
</dbReference>
<feature type="chain" id="PRO_5037642718" description="S-layer homology domain-containing protein" evidence="2">
    <location>
        <begin position="34"/>
        <end position="1858"/>
    </location>
</feature>
<evidence type="ECO:0000259" key="3">
    <source>
        <dbReference type="PROSITE" id="PS50853"/>
    </source>
</evidence>
<evidence type="ECO:0008006" key="8">
    <source>
        <dbReference type="Google" id="ProtNLM"/>
    </source>
</evidence>
<dbReference type="Proteomes" id="UP000693672">
    <property type="component" value="Unassembled WGS sequence"/>
</dbReference>
<dbReference type="InterPro" id="IPR001119">
    <property type="entry name" value="SLH_dom"/>
</dbReference>
<dbReference type="SMART" id="SM00060">
    <property type="entry name" value="FN3"/>
    <property type="match status" value="4"/>
</dbReference>
<dbReference type="CDD" id="cd00063">
    <property type="entry name" value="FN3"/>
    <property type="match status" value="1"/>
</dbReference>
<sequence length="1858" mass="195016">MKRKFKMAAVQTLTLSMVATTALTGLGAPLALAAPSVPPILITELLPDSSNVGSDDGFEYVELYNASDNWIDLNGYKLKGIYVGTTGWTGTINGSFKIPPRETVIIWTQNSTVSKLSPQLTRDQFRGNYGKTADELADERIYIMQNISGLYNGDGAKNQTNITITLISPSGSDIVNATYYLGTGTSAVDDTVKDQGISFKEPASGIAMVHNGGNKDATPGRIATDEVLGTAPVDAVAVGGERSLTLSWTPNSDPSVTGYRIYSRDGLPAASVTGATYQFSGLTNGSDYSFTVSSVYANGSVSPASAPFRGKAGIPVTPAPVSGLQALPRDQAIRLSWDPVTDGTVASYELYKDGVKLSSTVTGSTYNVTGLTNGQSVTFAVYAIGTTGLKSALPATATQKPQAAPTLVLTEMAPNTKNADYKTGGTDAFEFIELYNSTSTPINLKGFTLKYIAGATEYKYPINEDKIVPAQGTFIIWFKNSGVQQVGLTEFNLAYGSAITEEQLFVVVNGGMSNSASRRVQMLDPDNIVLSDTAYNVEDVGESISANFIPDRSNGVVSSERFSKPANPGFLYPVQKVADPSDTAPPAAPTGVQIIAGVGGIKATWSEALEPDVAYVNVYVNNTVSAKLLMPEKEAVIEGLDNGSPVTVQLSTIDTAGRESARTAPVTVTPSIDAMPKVMITEIVPDSWNTEPLDSRSVYDAHEFVELYNPQAQPIDLMGKTLRFTPSADPTKTWSWTFNSPTLIGAKQSLLFWVRPAGLEYLKTDGFNYSYYGPETAKYIPDSSIVLGDGAGGLTNSGGVVEIVESDGTVIVSAAYTSGQFEERKGITYAYPMFGGVEMRTSGTLQDPTPGMVEPGQFPRESFADQTAPAAPAGLQAAPGRGEATVSWLPNTEPDLAGYRLYVGGKLDITLPAGATSYTIPGLRGQTAVTVELSSVDQSGNESARTSANVTPDYAVMTQVERDPSPANALTESSFQQTWDSGEKGPVIPGLVQGHVPQGMSYYADSEREWIFMAAYHYTGDPSTLAVVDAKTGQLVKYVNLKNPDGTVYTGHAGGVAVSRDNIWLSSGSKVYRMPVQTLIDAQNQGFAKFADTFSVVTNASFTAYANGILWVGEYSNPPSYTTNASHSMQSRNGETHLAWIAGYEIGDNDLPKSNVPSYIFSIGDKIQGVEFNNGEIFVTYNYGRPYNSIVRYAMPDLSDLSTKNGETTISGVSVPVWLLDSVNQIGSTIVPTGAENMFFRKENGVDQLYVNFESGANHTRFMSSYSMDRLLKMDLNLLRAYDTRSLTHVPQIMNIGAEAQAAVLANRGKSNAENVTAGYTWTSSDTAVAEVSSSGLIRGKMAGMATITGTSGSSVLTASVEVASPDSISAAPPVNGKMTAGTTFQLAVKTVYAGLPEGDVTSQASYTVKGKTGALAVNSTGLVTAIKPGLDTITVSFAGKSLDLDIIVVGAGSGNNGSNENNGDPEDTSSGSDNSALAGGNSGGTVGSVTGNGAGADVKEPGTQQTVTLDTVPANGGPVQLELAGGQTALVVSPEAMDALKGAALEVKQGGVNLVIPGEALKAAAGSIGQAEAAAPQTTVSVIPASLPVNTAERTAASQAFTFGLSVETANGPAAVKQLQQPVEVQVKLEAVRDSRLVGLYAVQPDGSLTYVGGHVTNGVLTAEVTMAGTYVAIEYTKSYTDVPTNHWASEALQVLAAKHVAEGGSGDRFAPDEAVTRAEYTALLVRAFGLDAGGVAGGQFDDVEPTAWYNGAVQAASSNGLVSGVDASRFAPDEPITREQMAVLLVRAWERQHGTVQQEGAAGFTDASNIADWAAEAVSKAKSAGLLGGKDGDRFDPKASATRAESAQAIFNVLFK</sequence>
<keyword evidence="2" id="KW-0732">Signal</keyword>
<feature type="domain" description="Fibronectin type-III" evidence="3">
    <location>
        <begin position="229"/>
        <end position="315"/>
    </location>
</feature>
<dbReference type="PROSITE" id="PS51272">
    <property type="entry name" value="SLH"/>
    <property type="match status" value="3"/>
</dbReference>
<evidence type="ECO:0000313" key="7">
    <source>
        <dbReference type="Proteomes" id="UP000693672"/>
    </source>
</evidence>
<evidence type="ECO:0000313" key="6">
    <source>
        <dbReference type="EMBL" id="CAG7600739.1"/>
    </source>
</evidence>
<dbReference type="Pfam" id="PF00932">
    <property type="entry name" value="LTD"/>
    <property type="match status" value="2"/>
</dbReference>
<name>A0A916JV94_9BACL</name>
<feature type="domain" description="Fibronectin type-III" evidence="3">
    <location>
        <begin position="317"/>
        <end position="406"/>
    </location>
</feature>
<evidence type="ECO:0000256" key="2">
    <source>
        <dbReference type="SAM" id="SignalP"/>
    </source>
</evidence>
<dbReference type="PANTHER" id="PTHR43308:SF5">
    <property type="entry name" value="S-LAYER PROTEIN _ PEPTIDOGLYCAN ENDO-BETA-N-ACETYLGLUCOSAMINIDASE"/>
    <property type="match status" value="1"/>
</dbReference>
<feature type="domain" description="Fibronectin type-III" evidence="3">
    <location>
        <begin position="868"/>
        <end position="955"/>
    </location>
</feature>
<dbReference type="PANTHER" id="PTHR43308">
    <property type="entry name" value="OUTER MEMBRANE PROTEIN ALPHA-RELATED"/>
    <property type="match status" value="1"/>
</dbReference>
<feature type="domain" description="SLH" evidence="4">
    <location>
        <begin position="1677"/>
        <end position="1737"/>
    </location>
</feature>
<dbReference type="InterPro" id="IPR001322">
    <property type="entry name" value="Lamin_tail_dom"/>
</dbReference>
<feature type="domain" description="LTD" evidence="5">
    <location>
        <begin position="395"/>
        <end position="548"/>
    </location>
</feature>
<proteinExistence type="predicted"/>
<dbReference type="Pfam" id="PF00395">
    <property type="entry name" value="SLH"/>
    <property type="match status" value="3"/>
</dbReference>
<feature type="domain" description="SLH" evidence="4">
    <location>
        <begin position="1738"/>
        <end position="1801"/>
    </location>
</feature>
<dbReference type="RefSeq" id="WP_218090230.1">
    <property type="nucleotide sequence ID" value="NZ_CAJVAS010000001.1"/>
</dbReference>
<feature type="region of interest" description="Disordered" evidence="1">
    <location>
        <begin position="1453"/>
        <end position="1501"/>
    </location>
</feature>
<dbReference type="InterPro" id="IPR003343">
    <property type="entry name" value="Big_2"/>
</dbReference>
<feature type="domain" description="SLH" evidence="4">
    <location>
        <begin position="1803"/>
        <end position="1858"/>
    </location>
</feature>
<dbReference type="PROSITE" id="PS51841">
    <property type="entry name" value="LTD"/>
    <property type="match status" value="3"/>
</dbReference>
<protein>
    <recommendedName>
        <fullName evidence="8">S-layer homology domain-containing protein</fullName>
    </recommendedName>
</protein>
<comment type="caution">
    <text evidence="6">The sequence shown here is derived from an EMBL/GenBank/DDBJ whole genome shotgun (WGS) entry which is preliminary data.</text>
</comment>
<dbReference type="InterPro" id="IPR003961">
    <property type="entry name" value="FN3_dom"/>
</dbReference>
<dbReference type="Pfam" id="PF02368">
    <property type="entry name" value="Big_2"/>
    <property type="match status" value="1"/>
</dbReference>
<feature type="compositionally biased region" description="Gly residues" evidence="1">
    <location>
        <begin position="1481"/>
        <end position="1495"/>
    </location>
</feature>